<keyword evidence="3" id="KW-1185">Reference proteome</keyword>
<proteinExistence type="predicted"/>
<accession>A0A0M0J6T4</accession>
<organism evidence="2 3">
    <name type="scientific">Chrysochromulina tobinii</name>
    <dbReference type="NCBI Taxonomy" id="1460289"/>
    <lineage>
        <taxon>Eukaryota</taxon>
        <taxon>Haptista</taxon>
        <taxon>Haptophyta</taxon>
        <taxon>Prymnesiophyceae</taxon>
        <taxon>Prymnesiales</taxon>
        <taxon>Chrysochromulinaceae</taxon>
        <taxon>Chrysochromulina</taxon>
    </lineage>
</organism>
<evidence type="ECO:0000256" key="1">
    <source>
        <dbReference type="SAM" id="MobiDB-lite"/>
    </source>
</evidence>
<dbReference type="AlphaFoldDB" id="A0A0M0J6T4"/>
<evidence type="ECO:0000313" key="2">
    <source>
        <dbReference type="EMBL" id="KOO21933.1"/>
    </source>
</evidence>
<evidence type="ECO:0000313" key="3">
    <source>
        <dbReference type="Proteomes" id="UP000037460"/>
    </source>
</evidence>
<gene>
    <name evidence="2" type="ORF">Ctob_006189</name>
</gene>
<protein>
    <submittedName>
        <fullName evidence="2">Uncharacterized protein</fullName>
    </submittedName>
</protein>
<feature type="region of interest" description="Disordered" evidence="1">
    <location>
        <begin position="164"/>
        <end position="199"/>
    </location>
</feature>
<dbReference type="EMBL" id="JWZX01003322">
    <property type="protein sequence ID" value="KOO21933.1"/>
    <property type="molecule type" value="Genomic_DNA"/>
</dbReference>
<reference evidence="3" key="1">
    <citation type="journal article" date="2015" name="PLoS Genet.">
        <title>Genome Sequence and Transcriptome Analyses of Chrysochromulina tobin: Metabolic Tools for Enhanced Algal Fitness in the Prominent Order Prymnesiales (Haptophyceae).</title>
        <authorList>
            <person name="Hovde B.T."/>
            <person name="Deodato C.R."/>
            <person name="Hunsperger H.M."/>
            <person name="Ryken S.A."/>
            <person name="Yost W."/>
            <person name="Jha R.K."/>
            <person name="Patterson J."/>
            <person name="Monnat R.J. Jr."/>
            <person name="Barlow S.B."/>
            <person name="Starkenburg S.R."/>
            <person name="Cattolico R.A."/>
        </authorList>
    </citation>
    <scope>NUCLEOTIDE SEQUENCE</scope>
    <source>
        <strain evidence="3">CCMP291</strain>
    </source>
</reference>
<sequence length="206" mass="23576">MPDRLASSAALWAKDRVVAGQVLRAIASEGKMQREAEIQARREGALVFRDEVRSWRDSSRIVRAQIEEGRKQLAQTTREQRVVHEEVCHQIVQQAMLARKVSHDSVCLARQADEELVVEYQEFQHAIEAEAQSYTDKRAAAAKRATAARKRDRRQERDRMRGLLLQIAGRPPRVDSVPHAPLSLTHPPRPWPFSPPSREDRLAIRI</sequence>
<comment type="caution">
    <text evidence="2">The sequence shown here is derived from an EMBL/GenBank/DDBJ whole genome shotgun (WGS) entry which is preliminary data.</text>
</comment>
<name>A0A0M0J6T4_9EUKA</name>
<dbReference type="Proteomes" id="UP000037460">
    <property type="component" value="Unassembled WGS sequence"/>
</dbReference>